<protein>
    <recommendedName>
        <fullName evidence="2">Putative 4-hydroxy-4-methyl-2-oxoglutarate aldolase</fullName>
    </recommendedName>
    <alternativeName>
        <fullName evidence="3">Regulator of ribonuclease activity homolog</fullName>
    </alternativeName>
    <alternativeName>
        <fullName evidence="4">RraA-like protein</fullName>
    </alternativeName>
</protein>
<dbReference type="RefSeq" id="WP_043213276.1">
    <property type="nucleotide sequence ID" value="NZ_CAJGUP010000203.1"/>
</dbReference>
<comment type="cofactor">
    <cofactor evidence="5">
        <name>Mg(2+)</name>
        <dbReference type="ChEBI" id="CHEBI:18420"/>
    </cofactor>
</comment>
<evidence type="ECO:0000313" key="7">
    <source>
        <dbReference type="EMBL" id="CUI72028.1"/>
    </source>
</evidence>
<feature type="binding site" evidence="5">
    <location>
        <position position="144"/>
    </location>
    <ligand>
        <name>substrate</name>
    </ligand>
</feature>
<comment type="cofactor">
    <cofactor evidence="1">
        <name>a divalent metal cation</name>
        <dbReference type="ChEBI" id="CHEBI:60240"/>
    </cofactor>
</comment>
<organism evidence="7 8">
    <name type="scientific">Bordetella pseudohinzii</name>
    <dbReference type="NCBI Taxonomy" id="1331258"/>
    <lineage>
        <taxon>Bacteria</taxon>
        <taxon>Pseudomonadati</taxon>
        <taxon>Pseudomonadota</taxon>
        <taxon>Betaproteobacteria</taxon>
        <taxon>Burkholderiales</taxon>
        <taxon>Alcaligenaceae</taxon>
        <taxon>Bordetella</taxon>
    </lineage>
</organism>
<dbReference type="EMBL" id="CP016440">
    <property type="protein sequence ID" value="ANY17475.1"/>
    <property type="molecule type" value="Genomic_DNA"/>
</dbReference>
<evidence type="ECO:0000256" key="4">
    <source>
        <dbReference type="ARBA" id="ARBA00030169"/>
    </source>
</evidence>
<dbReference type="CDD" id="cd16841">
    <property type="entry name" value="RraA_family"/>
    <property type="match status" value="1"/>
</dbReference>
<dbReference type="PANTHER" id="PTHR33254:SF4">
    <property type="entry name" value="4-HYDROXY-4-METHYL-2-OXOGLUTARATE ALDOLASE 3-RELATED"/>
    <property type="match status" value="1"/>
</dbReference>
<dbReference type="Pfam" id="PF03737">
    <property type="entry name" value="RraA-like"/>
    <property type="match status" value="1"/>
</dbReference>
<feature type="binding site" evidence="5">
    <location>
        <position position="145"/>
    </location>
    <ligand>
        <name>Mg(2+)</name>
        <dbReference type="ChEBI" id="CHEBI:18420"/>
    </ligand>
</feature>
<keyword evidence="5" id="KW-0479">Metal-binding</keyword>
<accession>A0A0J6C8K9</accession>
<dbReference type="AlphaFoldDB" id="A0A0J6C8K9"/>
<dbReference type="GO" id="GO:0046872">
    <property type="term" value="F:metal ion binding"/>
    <property type="evidence" value="ECO:0007669"/>
    <property type="project" value="UniProtKB-KW"/>
</dbReference>
<accession>A0A0M9I809</accession>
<evidence type="ECO:0000256" key="3">
    <source>
        <dbReference type="ARBA" id="ARBA00029596"/>
    </source>
</evidence>
<evidence type="ECO:0000256" key="2">
    <source>
        <dbReference type="ARBA" id="ARBA00016549"/>
    </source>
</evidence>
<dbReference type="PANTHER" id="PTHR33254">
    <property type="entry name" value="4-HYDROXY-4-METHYL-2-OXOGLUTARATE ALDOLASE 3-RELATED"/>
    <property type="match status" value="1"/>
</dbReference>
<evidence type="ECO:0000256" key="1">
    <source>
        <dbReference type="ARBA" id="ARBA00001968"/>
    </source>
</evidence>
<dbReference type="SUPFAM" id="SSF89562">
    <property type="entry name" value="RraA-like"/>
    <property type="match status" value="1"/>
</dbReference>
<dbReference type="Gene3D" id="3.50.30.40">
    <property type="entry name" value="Ribonuclease E inhibitor RraA/RraA-like"/>
    <property type="match status" value="1"/>
</dbReference>
<name>A0A0J6C8K9_9BORD</name>
<dbReference type="InterPro" id="IPR005493">
    <property type="entry name" value="RraA/RraA-like"/>
</dbReference>
<keyword evidence="7" id="KW-0456">Lyase</keyword>
<gene>
    <name evidence="7" type="primary">proA_2</name>
    <name evidence="6" type="ORF">BBN53_17305</name>
    <name evidence="7" type="ORF">ERS370011_01918</name>
</gene>
<proteinExistence type="predicted"/>
<dbReference type="InterPro" id="IPR036704">
    <property type="entry name" value="RraA/RraA-like_sf"/>
</dbReference>
<dbReference type="Proteomes" id="UP000053096">
    <property type="component" value="Unassembled WGS sequence"/>
</dbReference>
<dbReference type="GO" id="GO:0016829">
    <property type="term" value="F:lyase activity"/>
    <property type="evidence" value="ECO:0007669"/>
    <property type="project" value="UniProtKB-KW"/>
</dbReference>
<evidence type="ECO:0000313" key="8">
    <source>
        <dbReference type="Proteomes" id="UP000053096"/>
    </source>
</evidence>
<dbReference type="OrthoDB" id="8969658at2"/>
<evidence type="ECO:0000313" key="6">
    <source>
        <dbReference type="EMBL" id="ANY17475.1"/>
    </source>
</evidence>
<evidence type="ECO:0000313" key="9">
    <source>
        <dbReference type="Proteomes" id="UP000092950"/>
    </source>
</evidence>
<keyword evidence="5" id="KW-0460">Magnesium</keyword>
<reference evidence="7 8" key="1">
    <citation type="submission" date="2015-09" db="EMBL/GenBank/DDBJ databases">
        <authorList>
            <person name="Jackson K.R."/>
            <person name="Lunt B.L."/>
            <person name="Fisher J.N.B."/>
            <person name="Gardner A.V."/>
            <person name="Bailey M.E."/>
            <person name="Deus L.M."/>
            <person name="Earl A.S."/>
            <person name="Gibby P.D."/>
            <person name="Hartmann K.A."/>
            <person name="Liu J.E."/>
            <person name="Manci A.M."/>
            <person name="Nielsen D.A."/>
            <person name="Solomon M.B."/>
            <person name="Breakwell D.P."/>
            <person name="Burnett S.H."/>
            <person name="Grose J.H."/>
        </authorList>
    </citation>
    <scope>NUCLEOTIDE SEQUENCE [LARGE SCALE GENOMIC DNA]</scope>
    <source>
        <strain evidence="7 8">2789STDY5608636</strain>
    </source>
</reference>
<dbReference type="KEGG" id="bpdz:BBN53_17305"/>
<dbReference type="Proteomes" id="UP000092950">
    <property type="component" value="Chromosome"/>
</dbReference>
<dbReference type="EMBL" id="CYTV01000004">
    <property type="protein sequence ID" value="CUI72028.1"/>
    <property type="molecule type" value="Genomic_DNA"/>
</dbReference>
<evidence type="ECO:0000256" key="5">
    <source>
        <dbReference type="PIRSR" id="PIRSR605493-1"/>
    </source>
</evidence>
<reference evidence="6 9" key="2">
    <citation type="submission" date="2016-07" db="EMBL/GenBank/DDBJ databases">
        <title>Complete genome sequences of Bordetella pseudohinzii.</title>
        <authorList>
            <person name="Spilker T."/>
            <person name="Darrah R."/>
            <person name="LiPuma J.J."/>
        </authorList>
    </citation>
    <scope>NUCLEOTIDE SEQUENCE [LARGE SCALE GENOMIC DNA]</scope>
    <source>
        <strain evidence="6 9">HI4681</strain>
    </source>
</reference>
<sequence>MTPKPLTGRVPPEAIRRADLPRLAPEWLARYAALQDLSGAVSDAMDALGLRGAIPASVLAPTLGPRRMVGQAVTVRNVERADDPGAAAAGGRGLMGEHEAYNQAGPGDVVVIEGLAGVSNMGGQSAAVAHRAGCAGAVIDGSFRDPDSSRERDFPIWSRGVTPITGKWRLQTVEINGRVRIAGVAVDAGDLVVADEAGVVFVPFAQAGPVLEQAEKIDAGDKRQKADIAAGISLAALAVAKYK</sequence>
<keyword evidence="9" id="KW-1185">Reference proteome</keyword>